<dbReference type="RefSeq" id="WP_253061942.1">
    <property type="nucleotide sequence ID" value="NZ_JAMXWM010000011.1"/>
</dbReference>
<name>A0ABW5S6Y3_9BACL</name>
<evidence type="ECO:0000313" key="2">
    <source>
        <dbReference type="Proteomes" id="UP001597399"/>
    </source>
</evidence>
<keyword evidence="2" id="KW-1185">Reference proteome</keyword>
<dbReference type="SUPFAM" id="SSF53474">
    <property type="entry name" value="alpha/beta-Hydrolases"/>
    <property type="match status" value="1"/>
</dbReference>
<proteinExistence type="predicted"/>
<dbReference type="PANTHER" id="PTHR15394">
    <property type="entry name" value="SERINE HYDROLASE RBBP9"/>
    <property type="match status" value="1"/>
</dbReference>
<dbReference type="Proteomes" id="UP001597399">
    <property type="component" value="Unassembled WGS sequence"/>
</dbReference>
<dbReference type="Pfam" id="PF06821">
    <property type="entry name" value="Ser_hydrolase"/>
    <property type="match status" value="1"/>
</dbReference>
<dbReference type="GO" id="GO:0016787">
    <property type="term" value="F:hydrolase activity"/>
    <property type="evidence" value="ECO:0007669"/>
    <property type="project" value="UniProtKB-KW"/>
</dbReference>
<accession>A0ABW5S6Y3</accession>
<dbReference type="InterPro" id="IPR010662">
    <property type="entry name" value="RBBP9/YdeN"/>
</dbReference>
<dbReference type="Gene3D" id="3.40.50.1820">
    <property type="entry name" value="alpha/beta hydrolase"/>
    <property type="match status" value="1"/>
</dbReference>
<organism evidence="1 2">
    <name type="scientific">Sporolactobacillus shoreicorticis</name>
    <dbReference type="NCBI Taxonomy" id="1923877"/>
    <lineage>
        <taxon>Bacteria</taxon>
        <taxon>Bacillati</taxon>
        <taxon>Bacillota</taxon>
        <taxon>Bacilli</taxon>
        <taxon>Bacillales</taxon>
        <taxon>Sporolactobacillaceae</taxon>
        <taxon>Sporolactobacillus</taxon>
    </lineage>
</organism>
<evidence type="ECO:0000313" key="1">
    <source>
        <dbReference type="EMBL" id="MFD2694829.1"/>
    </source>
</evidence>
<reference evidence="2" key="1">
    <citation type="journal article" date="2019" name="Int. J. Syst. Evol. Microbiol.">
        <title>The Global Catalogue of Microorganisms (GCM) 10K type strain sequencing project: providing services to taxonomists for standard genome sequencing and annotation.</title>
        <authorList>
            <consortium name="The Broad Institute Genomics Platform"/>
            <consortium name="The Broad Institute Genome Sequencing Center for Infectious Disease"/>
            <person name="Wu L."/>
            <person name="Ma J."/>
        </authorList>
    </citation>
    <scope>NUCLEOTIDE SEQUENCE [LARGE SCALE GENOMIC DNA]</scope>
    <source>
        <strain evidence="2">TISTR 2466</strain>
    </source>
</reference>
<dbReference type="PANTHER" id="PTHR15394:SF3">
    <property type="entry name" value="SERINE HYDROLASE RBBP9"/>
    <property type="match status" value="1"/>
</dbReference>
<comment type="caution">
    <text evidence="1">The sequence shown here is derived from an EMBL/GenBank/DDBJ whole genome shotgun (WGS) entry which is preliminary data.</text>
</comment>
<dbReference type="EMBL" id="JBHUMQ010000031">
    <property type="protein sequence ID" value="MFD2694829.1"/>
    <property type="molecule type" value="Genomic_DNA"/>
</dbReference>
<gene>
    <name evidence="1" type="ORF">ACFSUE_14525</name>
</gene>
<dbReference type="InterPro" id="IPR029058">
    <property type="entry name" value="AB_hydrolase_fold"/>
</dbReference>
<sequence>MTCFLVLHGLGGSTSGHWQEWLTEELKKRGARVWFPQLPQWEHPVRGAWLDCLEETMNEIPRDEPLVVVTHSLGCILWLHYASRHDARKVDRLIMVCPPSEHLDKPEIQNFFPLPKDKTVLQKVAKKSLLILSTNDHFLPQDKMKQYFDFHVPCLVFPEQGHINIQSGYGPWPWMLRFCLENDVYWPCVSV</sequence>
<protein>
    <submittedName>
        <fullName evidence="1">RBBP9/YdeN family alpha/beta hydrolase</fullName>
    </submittedName>
</protein>
<keyword evidence="1" id="KW-0378">Hydrolase</keyword>